<dbReference type="GO" id="GO:0005737">
    <property type="term" value="C:cytoplasm"/>
    <property type="evidence" value="ECO:0007669"/>
    <property type="project" value="TreeGrafter"/>
</dbReference>
<evidence type="ECO:0000313" key="24">
    <source>
        <dbReference type="EMBL" id="CUI15145.1"/>
    </source>
</evidence>
<evidence type="ECO:0000256" key="20">
    <source>
        <dbReference type="PIRSR" id="PIRSR601577-2"/>
    </source>
</evidence>
<feature type="binding site" evidence="20">
    <location>
        <position position="379"/>
    </location>
    <ligand>
        <name>Zn(2+)</name>
        <dbReference type="ChEBI" id="CHEBI:29105"/>
        <note>catalytic</note>
    </ligand>
</feature>
<keyword evidence="6 20" id="KW-0479">Metal-binding</keyword>
<dbReference type="GO" id="GO:0016020">
    <property type="term" value="C:membrane"/>
    <property type="evidence" value="ECO:0007669"/>
    <property type="project" value="UniProtKB-SubCell"/>
</dbReference>
<feature type="binding site" evidence="20">
    <location>
        <position position="306"/>
    </location>
    <ligand>
        <name>Zn(2+)</name>
        <dbReference type="ChEBI" id="CHEBI:29105"/>
        <note>catalytic</note>
    </ligand>
</feature>
<evidence type="ECO:0000256" key="19">
    <source>
        <dbReference type="PIRSR" id="PIRSR601577-1"/>
    </source>
</evidence>
<evidence type="ECO:0000256" key="23">
    <source>
        <dbReference type="SAM" id="SignalP"/>
    </source>
</evidence>
<evidence type="ECO:0000256" key="11">
    <source>
        <dbReference type="ARBA" id="ARBA00023049"/>
    </source>
</evidence>
<dbReference type="Gene3D" id="2.10.55.10">
    <property type="entry name" value="Leishmanolysin domain 3"/>
    <property type="match status" value="1"/>
</dbReference>
<comment type="similarity">
    <text evidence="3">Belongs to the peptidase M8 family.</text>
</comment>
<dbReference type="Pfam" id="PF01457">
    <property type="entry name" value="Peptidase_M8"/>
    <property type="match status" value="1"/>
</dbReference>
<evidence type="ECO:0000256" key="18">
    <source>
        <dbReference type="ARBA" id="ARBA00032290"/>
    </source>
</evidence>
<comment type="subcellular location">
    <subcellularLocation>
        <location evidence="2">Membrane</location>
    </subcellularLocation>
</comment>
<feature type="compositionally biased region" description="Pro residues" evidence="21">
    <location>
        <begin position="685"/>
        <end position="699"/>
    </location>
</feature>
<sequence length="1172" mass="126006">MTRQVIALLFSITTLWLLTLVCLAVPGLTHAHHHDVDDHHHNHGPDQHEDHHRDSHTQQEREPPRSDQHPHEIENPLKQQQQQSYRDDNDHHHHHKHHHECMHGDVQLDVQPSIEKARHHRRSRAALGSPAWAPIRITFVVNNLYNSSKYCNATGQRRPDFRGGTLTCRDVDILTDAKRAILTNTVLPKAVQLISERLFVIPWWGNLPIFNNQVCGNQTSVPENQSMFGIPNTDFAVYVTAGPIAANTTLAFASYCQLDPMSQRPLVGRANFNPMTIAWNVNATPGSEQEQANDRFVKTAVHELCHALGFTSPFFPLLQSPDDDDQVSPTFTSTVRGKPNVVKIRSPAVRAAGRRYHSCNSLDGVEIEDQGGAGTAGNHWERRTMRDELMAGVVGVSAISNFTLAFFHDLGFYSVNFSAAEPMSWGNNGTCGFVSQPCNVTAGGLYKEFCDPVTQTGMMCTADRTAVGGCGLTEYASPVPRYEQYYGNPNITGSVPLLDGCASIEEYSNLLCTDLGNPQQGDVTGDPRTGFVFSGTSRCIDTTFDFASGGLSLSVPARCLQVRCPGGVRVQIAVNSVWMDCPLNGSSAVMAPPAGSGFSGYLTCPAASEVCRDSVLFVAETTTTTTTTVPPTTIPSTTTRAPPPTTEAPVTVTDTNPPLSTTSIAPTSKPTATSKPTTTTTTVAPTPPPTTTTPPPSTTPLPSTATPKNIFNLFRFNFTCSSYIQMLKAYRQVAWSNISEAINDDVSLALGTESTTVIGITMLPSQSTIVALVVLPDTSTTTAQQTIKLNAWNQSLATPVVAGSLATLFRNSLGTHDFDANFKGICWPAPTAPAPNSAKPSAIGQVILSGNGVDFVTFASTVNSNTDAKLNAAVLYDVANALGTQPSFLFMMSAKSIALGSAVNVTFKVCLPDGLLVASPVSQWATEASNIDAAAMTQTRAAFTGGDNIAIASFAVAAPPPVVTTVAPATTEAPEGPPGKISSHCVLSTYNYCGVVELCVLGVIVVIALFFVYRCYRRSQQRKALEAKLKTEADAKAIAQLQQQRQKKLQNHLTHQLQYSRGGAVLNPVEPYMIDFSADPFSSVKAPPPPPVPLQQQQRGAPTTAIPLSPTIIPPPPQPQYASAGYTNVPTVPGRLHTFHQQPLAAQNLAKHNGAAGPRHLPQPEDDLEDIL</sequence>
<feature type="region of interest" description="Disordered" evidence="21">
    <location>
        <begin position="1146"/>
        <end position="1172"/>
    </location>
</feature>
<evidence type="ECO:0000313" key="25">
    <source>
        <dbReference type="Proteomes" id="UP000051952"/>
    </source>
</evidence>
<dbReference type="GO" id="GO:0007155">
    <property type="term" value="P:cell adhesion"/>
    <property type="evidence" value="ECO:0007669"/>
    <property type="project" value="UniProtKB-KW"/>
</dbReference>
<evidence type="ECO:0000256" key="1">
    <source>
        <dbReference type="ARBA" id="ARBA00001249"/>
    </source>
</evidence>
<evidence type="ECO:0000256" key="22">
    <source>
        <dbReference type="SAM" id="Phobius"/>
    </source>
</evidence>
<dbReference type="InterPro" id="IPR001577">
    <property type="entry name" value="Peptidase_M8"/>
</dbReference>
<protein>
    <recommendedName>
        <fullName evidence="4">leishmanolysin</fullName>
        <ecNumber evidence="4">3.4.24.36</ecNumber>
    </recommendedName>
    <alternativeName>
        <fullName evidence="17">Cell surface protease</fullName>
    </alternativeName>
    <alternativeName>
        <fullName evidence="18">Major surface glycoprotein</fullName>
    </alternativeName>
    <alternativeName>
        <fullName evidence="16">Protein gp63</fullName>
    </alternativeName>
</protein>
<evidence type="ECO:0000256" key="4">
    <source>
        <dbReference type="ARBA" id="ARBA00012397"/>
    </source>
</evidence>
<feature type="compositionally biased region" description="Low complexity" evidence="21">
    <location>
        <begin position="626"/>
        <end position="640"/>
    </location>
</feature>
<feature type="region of interest" description="Disordered" evidence="21">
    <location>
        <begin position="626"/>
        <end position="702"/>
    </location>
</feature>
<feature type="signal peptide" evidence="23">
    <location>
        <begin position="1"/>
        <end position="31"/>
    </location>
</feature>
<evidence type="ECO:0000256" key="6">
    <source>
        <dbReference type="ARBA" id="ARBA00022723"/>
    </source>
</evidence>
<dbReference type="GO" id="GO:0004222">
    <property type="term" value="F:metalloendopeptidase activity"/>
    <property type="evidence" value="ECO:0007669"/>
    <property type="project" value="InterPro"/>
</dbReference>
<feature type="region of interest" description="Disordered" evidence="21">
    <location>
        <begin position="1084"/>
        <end position="1128"/>
    </location>
</feature>
<feature type="binding site" evidence="20">
    <location>
        <position position="302"/>
    </location>
    <ligand>
        <name>Zn(2+)</name>
        <dbReference type="ChEBI" id="CHEBI:29105"/>
        <note>catalytic</note>
    </ligand>
</feature>
<evidence type="ECO:0000256" key="13">
    <source>
        <dbReference type="ARBA" id="ARBA00023145"/>
    </source>
</evidence>
<comment type="catalytic activity">
    <reaction evidence="1">
        <text>Preference for hydrophobic residues at P1 and P1' and basic residues at P2' and P3'. A model nonapeptide is cleaved at -Ala-Tyr-|-Leu-Lys-Lys-.</text>
        <dbReference type="EC" id="3.4.24.36"/>
    </reaction>
</comment>
<evidence type="ECO:0000256" key="3">
    <source>
        <dbReference type="ARBA" id="ARBA00005860"/>
    </source>
</evidence>
<keyword evidence="10" id="KW-0130">Cell adhesion</keyword>
<evidence type="ECO:0000256" key="8">
    <source>
        <dbReference type="ARBA" id="ARBA00022801"/>
    </source>
</evidence>
<evidence type="ECO:0000256" key="14">
    <source>
        <dbReference type="ARBA" id="ARBA00023157"/>
    </source>
</evidence>
<feature type="chain" id="PRO_5006623316" description="leishmanolysin" evidence="23">
    <location>
        <begin position="32"/>
        <end position="1172"/>
    </location>
</feature>
<feature type="region of interest" description="Disordered" evidence="21">
    <location>
        <begin position="35"/>
        <end position="102"/>
    </location>
</feature>
<evidence type="ECO:0000256" key="5">
    <source>
        <dbReference type="ARBA" id="ARBA00022670"/>
    </source>
</evidence>
<keyword evidence="8" id="KW-0378">Hydrolase</keyword>
<feature type="active site" evidence="19">
    <location>
        <position position="303"/>
    </location>
</feature>
<evidence type="ECO:0000256" key="16">
    <source>
        <dbReference type="ARBA" id="ARBA00030640"/>
    </source>
</evidence>
<organism evidence="24 25">
    <name type="scientific">Bodo saltans</name>
    <name type="common">Flagellated protozoan</name>
    <dbReference type="NCBI Taxonomy" id="75058"/>
    <lineage>
        <taxon>Eukaryota</taxon>
        <taxon>Discoba</taxon>
        <taxon>Euglenozoa</taxon>
        <taxon>Kinetoplastea</taxon>
        <taxon>Metakinetoplastina</taxon>
        <taxon>Eubodonida</taxon>
        <taxon>Bodonidae</taxon>
        <taxon>Bodo</taxon>
    </lineage>
</organism>
<feature type="transmembrane region" description="Helical" evidence="22">
    <location>
        <begin position="989"/>
        <end position="1013"/>
    </location>
</feature>
<dbReference type="EMBL" id="CYKH01001850">
    <property type="protein sequence ID" value="CUI15145.1"/>
    <property type="molecule type" value="Genomic_DNA"/>
</dbReference>
<dbReference type="Proteomes" id="UP000051952">
    <property type="component" value="Unassembled WGS sequence"/>
</dbReference>
<evidence type="ECO:0000256" key="21">
    <source>
        <dbReference type="SAM" id="MobiDB-lite"/>
    </source>
</evidence>
<keyword evidence="14" id="KW-1015">Disulfide bond</keyword>
<keyword evidence="11 20" id="KW-0482">Metalloprotease</keyword>
<name>A0A0S4KJH8_BODSA</name>
<keyword evidence="9 20" id="KW-0862">Zinc</keyword>
<dbReference type="FunFam" id="3.90.132.10:FF:000001">
    <property type="entry name" value="leishmanolysin-like peptidase isoform X2"/>
    <property type="match status" value="1"/>
</dbReference>
<dbReference type="PANTHER" id="PTHR10942">
    <property type="entry name" value="LEISHMANOLYSIN-LIKE PEPTIDASE"/>
    <property type="match status" value="1"/>
</dbReference>
<keyword evidence="12 22" id="KW-0472">Membrane</keyword>
<feature type="compositionally biased region" description="Basic and acidic residues" evidence="21">
    <location>
        <begin position="35"/>
        <end position="75"/>
    </location>
</feature>
<keyword evidence="22" id="KW-1133">Transmembrane helix</keyword>
<dbReference type="GO" id="GO:0006508">
    <property type="term" value="P:proteolysis"/>
    <property type="evidence" value="ECO:0007669"/>
    <property type="project" value="UniProtKB-KW"/>
</dbReference>
<reference evidence="25" key="1">
    <citation type="submission" date="2015-09" db="EMBL/GenBank/DDBJ databases">
        <authorList>
            <consortium name="Pathogen Informatics"/>
        </authorList>
    </citation>
    <scope>NUCLEOTIDE SEQUENCE [LARGE SCALE GENOMIC DNA]</scope>
    <source>
        <strain evidence="25">Lake Konstanz</strain>
    </source>
</reference>
<dbReference type="Gene3D" id="3.90.132.10">
    <property type="entry name" value="Leishmanolysin , domain 2"/>
    <property type="match status" value="1"/>
</dbReference>
<keyword evidence="15" id="KW-0325">Glycoprotein</keyword>
<evidence type="ECO:0000256" key="10">
    <source>
        <dbReference type="ARBA" id="ARBA00022889"/>
    </source>
</evidence>
<feature type="compositionally biased region" description="Low complexity" evidence="21">
    <location>
        <begin position="665"/>
        <end position="684"/>
    </location>
</feature>
<feature type="compositionally biased region" description="Low complexity" evidence="21">
    <location>
        <begin position="1094"/>
        <end position="1111"/>
    </location>
</feature>
<keyword evidence="25" id="KW-1185">Reference proteome</keyword>
<keyword evidence="5 24" id="KW-0645">Protease</keyword>
<dbReference type="PANTHER" id="PTHR10942:SF0">
    <property type="entry name" value="LEISHMANOLYSIN-LIKE PEPTIDASE"/>
    <property type="match status" value="1"/>
</dbReference>
<dbReference type="AlphaFoldDB" id="A0A0S4KJH8"/>
<keyword evidence="7 23" id="KW-0732">Signal</keyword>
<gene>
    <name evidence="24" type="ORF">BSAL_27695</name>
</gene>
<proteinExistence type="inferred from homology"/>
<evidence type="ECO:0000256" key="15">
    <source>
        <dbReference type="ARBA" id="ARBA00023180"/>
    </source>
</evidence>
<dbReference type="Gene3D" id="3.10.170.20">
    <property type="match status" value="1"/>
</dbReference>
<keyword evidence="13" id="KW-0865">Zymogen</keyword>
<evidence type="ECO:0000256" key="17">
    <source>
        <dbReference type="ARBA" id="ARBA00030707"/>
    </source>
</evidence>
<keyword evidence="22" id="KW-0812">Transmembrane</keyword>
<accession>A0A0S4KJH8</accession>
<dbReference type="SUPFAM" id="SSF55486">
    <property type="entry name" value="Metalloproteases ('zincins'), catalytic domain"/>
    <property type="match status" value="1"/>
</dbReference>
<evidence type="ECO:0000256" key="7">
    <source>
        <dbReference type="ARBA" id="ARBA00022729"/>
    </source>
</evidence>
<dbReference type="GO" id="GO:0046872">
    <property type="term" value="F:metal ion binding"/>
    <property type="evidence" value="ECO:0007669"/>
    <property type="project" value="UniProtKB-KW"/>
</dbReference>
<dbReference type="VEuPathDB" id="TriTrypDB:BSAL_27695"/>
<comment type="cofactor">
    <cofactor evidence="20">
        <name>Zn(2+)</name>
        <dbReference type="ChEBI" id="CHEBI:29105"/>
    </cofactor>
    <text evidence="20">Binds 1 zinc ion per subunit.</text>
</comment>
<dbReference type="EC" id="3.4.24.36" evidence="4"/>
<evidence type="ECO:0000256" key="9">
    <source>
        <dbReference type="ARBA" id="ARBA00022833"/>
    </source>
</evidence>
<evidence type="ECO:0000256" key="2">
    <source>
        <dbReference type="ARBA" id="ARBA00004370"/>
    </source>
</evidence>
<dbReference type="Gene3D" id="2.30.34.10">
    <property type="entry name" value="Leishmanolysin domain 4"/>
    <property type="match status" value="1"/>
</dbReference>
<evidence type="ECO:0000256" key="12">
    <source>
        <dbReference type="ARBA" id="ARBA00023136"/>
    </source>
</evidence>
<dbReference type="OrthoDB" id="262619at2759"/>